<dbReference type="InterPro" id="IPR000014">
    <property type="entry name" value="PAS"/>
</dbReference>
<dbReference type="Pfam" id="PF02954">
    <property type="entry name" value="HTH_8"/>
    <property type="match status" value="1"/>
</dbReference>
<evidence type="ECO:0000256" key="5">
    <source>
        <dbReference type="ARBA" id="ARBA00023163"/>
    </source>
</evidence>
<dbReference type="NCBIfam" id="TIGR00229">
    <property type="entry name" value="sensory_box"/>
    <property type="match status" value="1"/>
</dbReference>
<dbReference type="Gene3D" id="1.10.10.60">
    <property type="entry name" value="Homeodomain-like"/>
    <property type="match status" value="1"/>
</dbReference>
<dbReference type="InterPro" id="IPR002197">
    <property type="entry name" value="HTH_Fis"/>
</dbReference>
<dbReference type="PRINTS" id="PR01590">
    <property type="entry name" value="HTHFIS"/>
</dbReference>
<evidence type="ECO:0000259" key="8">
    <source>
        <dbReference type="PROSITE" id="PS50112"/>
    </source>
</evidence>
<keyword evidence="5" id="KW-0804">Transcription</keyword>
<dbReference type="CDD" id="cd00009">
    <property type="entry name" value="AAA"/>
    <property type="match status" value="1"/>
</dbReference>
<dbReference type="Gene3D" id="1.10.8.60">
    <property type="match status" value="1"/>
</dbReference>
<dbReference type="SUPFAM" id="SSF46689">
    <property type="entry name" value="Homeodomain-like"/>
    <property type="match status" value="1"/>
</dbReference>
<dbReference type="InterPro" id="IPR002078">
    <property type="entry name" value="Sigma_54_int"/>
</dbReference>
<dbReference type="SMART" id="SM00382">
    <property type="entry name" value="AAA"/>
    <property type="match status" value="1"/>
</dbReference>
<dbReference type="InterPro" id="IPR035965">
    <property type="entry name" value="PAS-like_dom_sf"/>
</dbReference>
<feature type="domain" description="PAS" evidence="8">
    <location>
        <begin position="75"/>
        <end position="146"/>
    </location>
</feature>
<dbReference type="RefSeq" id="WP_211081837.1">
    <property type="nucleotide sequence ID" value="NZ_CBCSLC010000016.1"/>
</dbReference>
<feature type="region of interest" description="Disordered" evidence="6">
    <location>
        <begin position="483"/>
        <end position="502"/>
    </location>
</feature>
<keyword evidence="3" id="KW-0805">Transcription regulation</keyword>
<evidence type="ECO:0000259" key="7">
    <source>
        <dbReference type="PROSITE" id="PS50045"/>
    </source>
</evidence>
<dbReference type="PROSITE" id="PS50045">
    <property type="entry name" value="SIGMA54_INTERACT_4"/>
    <property type="match status" value="1"/>
</dbReference>
<keyword evidence="2" id="KW-0067">ATP-binding</keyword>
<dbReference type="Pfam" id="PF13596">
    <property type="entry name" value="PAS_10"/>
    <property type="match status" value="1"/>
</dbReference>
<dbReference type="InterPro" id="IPR025944">
    <property type="entry name" value="Sigma_54_int_dom_CS"/>
</dbReference>
<organism evidence="9 10">
    <name type="scientific">Paenibacillus xylanexedens</name>
    <dbReference type="NCBI Taxonomy" id="528191"/>
    <lineage>
        <taxon>Bacteria</taxon>
        <taxon>Bacillati</taxon>
        <taxon>Bacillota</taxon>
        <taxon>Bacilli</taxon>
        <taxon>Bacillales</taxon>
        <taxon>Paenibacillaceae</taxon>
        <taxon>Paenibacillus</taxon>
    </lineage>
</organism>
<dbReference type="Gene3D" id="3.40.50.300">
    <property type="entry name" value="P-loop containing nucleotide triphosphate hydrolases"/>
    <property type="match status" value="1"/>
</dbReference>
<evidence type="ECO:0000256" key="2">
    <source>
        <dbReference type="ARBA" id="ARBA00022840"/>
    </source>
</evidence>
<proteinExistence type="predicted"/>
<dbReference type="EMBL" id="JAGIKV010000005">
    <property type="protein sequence ID" value="MBP2245029.1"/>
    <property type="molecule type" value="Genomic_DNA"/>
</dbReference>
<dbReference type="InterPro" id="IPR025662">
    <property type="entry name" value="Sigma_54_int_dom_ATP-bd_1"/>
</dbReference>
<keyword evidence="1" id="KW-0547">Nucleotide-binding</keyword>
<gene>
    <name evidence="9" type="ORF">J2Z28_001645</name>
</gene>
<name>A0ABS4RQQ3_PAEXY</name>
<dbReference type="PROSITE" id="PS00675">
    <property type="entry name" value="SIGMA54_INTERACT_1"/>
    <property type="match status" value="1"/>
</dbReference>
<dbReference type="InterPro" id="IPR025943">
    <property type="entry name" value="Sigma_54_int_dom_ATP-bd_2"/>
</dbReference>
<evidence type="ECO:0000313" key="9">
    <source>
        <dbReference type="EMBL" id="MBP2245029.1"/>
    </source>
</evidence>
<dbReference type="SUPFAM" id="SSF55785">
    <property type="entry name" value="PYP-like sensor domain (PAS domain)"/>
    <property type="match status" value="1"/>
</dbReference>
<accession>A0ABS4RQQ3</accession>
<dbReference type="Proteomes" id="UP000810207">
    <property type="component" value="Unassembled WGS sequence"/>
</dbReference>
<dbReference type="InterPro" id="IPR003593">
    <property type="entry name" value="AAA+_ATPase"/>
</dbReference>
<sequence length="571" mass="64130">MKHLLPELMSLLRTDMDILDTDLPTLTIPSSTSLVDAFCLFNTSSYLFIQDDGPLLGYIAVSDVLHAMMHAHRLIEAYFETTLETAGSALTLINEDAKVAYWTTGAEHVFSISKKDIIGQPAADFFPPDRLQSLKTLYTGETVYRKQHQPRPDLFALINARPVQLDGHIVGAVAAEVDITTEIRLHQELLHMTSKVQHLEKAVARLRPELDPFARIKGSSPVIKQCMETIRKISTTSATVLILGESGTGKELFAKAIHDLRELQTAPFIAINCGAIPASLFESELFGYEKGAFSGADPKGKKGKIELAEGGTLFLDEIGEMPLELQVKLLRVLQEKSYFPVGGTRMNQANCRIIAATNQNLMSMIARNQFREDLYYRLNVINLVIPPLRMRKEDIYELTQTFLQEFSLLYNRHIELVPPEVFKLLFQYDWPGNVRELRNVIERLTILTTDGEVKQEYLPDTLTSLTMQEQSEIQLTSGIHSHESNEYQQRQDSAGAGAEQEPRTVANVDELDTSDDSELVSGVTYQQKLDTYEAQLLIQYLKAAGGNKRTLAKHLGISRATLYNRMKRLGL</sequence>
<feature type="domain" description="Sigma-54 factor interaction" evidence="7">
    <location>
        <begin position="216"/>
        <end position="446"/>
    </location>
</feature>
<evidence type="ECO:0000256" key="1">
    <source>
        <dbReference type="ARBA" id="ARBA00022741"/>
    </source>
</evidence>
<evidence type="ECO:0000256" key="4">
    <source>
        <dbReference type="ARBA" id="ARBA00023125"/>
    </source>
</evidence>
<dbReference type="Gene3D" id="3.30.450.20">
    <property type="entry name" value="PAS domain"/>
    <property type="match status" value="1"/>
</dbReference>
<dbReference type="PANTHER" id="PTHR32071:SF57">
    <property type="entry name" value="C4-DICARBOXYLATE TRANSPORT TRANSCRIPTIONAL REGULATORY PROTEIN DCTD"/>
    <property type="match status" value="1"/>
</dbReference>
<dbReference type="InterPro" id="IPR058031">
    <property type="entry name" value="AAA_lid_NorR"/>
</dbReference>
<evidence type="ECO:0000313" key="10">
    <source>
        <dbReference type="Proteomes" id="UP000810207"/>
    </source>
</evidence>
<protein>
    <submittedName>
        <fullName evidence="9">PAS domain S-box-containing protein</fullName>
    </submittedName>
</protein>
<dbReference type="SMART" id="SM00091">
    <property type="entry name" value="PAS"/>
    <property type="match status" value="1"/>
</dbReference>
<reference evidence="9 10" key="1">
    <citation type="submission" date="2021-03" db="EMBL/GenBank/DDBJ databases">
        <title>Genomic Encyclopedia of Type Strains, Phase IV (KMG-IV): sequencing the most valuable type-strain genomes for metagenomic binning, comparative biology and taxonomic classification.</title>
        <authorList>
            <person name="Goeker M."/>
        </authorList>
    </citation>
    <scope>NUCLEOTIDE SEQUENCE [LARGE SCALE GENOMIC DNA]</scope>
    <source>
        <strain evidence="9 10">DSM 21292</strain>
    </source>
</reference>
<dbReference type="PROSITE" id="PS00676">
    <property type="entry name" value="SIGMA54_INTERACT_2"/>
    <property type="match status" value="1"/>
</dbReference>
<dbReference type="InterPro" id="IPR027417">
    <property type="entry name" value="P-loop_NTPase"/>
</dbReference>
<keyword evidence="10" id="KW-1185">Reference proteome</keyword>
<evidence type="ECO:0000256" key="3">
    <source>
        <dbReference type="ARBA" id="ARBA00023015"/>
    </source>
</evidence>
<dbReference type="SUPFAM" id="SSF52540">
    <property type="entry name" value="P-loop containing nucleoside triphosphate hydrolases"/>
    <property type="match status" value="1"/>
</dbReference>
<dbReference type="Pfam" id="PF25601">
    <property type="entry name" value="AAA_lid_14"/>
    <property type="match status" value="1"/>
</dbReference>
<dbReference type="InterPro" id="IPR009057">
    <property type="entry name" value="Homeodomain-like_sf"/>
</dbReference>
<keyword evidence="4" id="KW-0238">DNA-binding</keyword>
<dbReference type="PROSITE" id="PS00688">
    <property type="entry name" value="SIGMA54_INTERACT_3"/>
    <property type="match status" value="1"/>
</dbReference>
<comment type="caution">
    <text evidence="9">The sequence shown here is derived from an EMBL/GenBank/DDBJ whole genome shotgun (WGS) entry which is preliminary data.</text>
</comment>
<evidence type="ECO:0000256" key="6">
    <source>
        <dbReference type="SAM" id="MobiDB-lite"/>
    </source>
</evidence>
<dbReference type="PROSITE" id="PS50112">
    <property type="entry name" value="PAS"/>
    <property type="match status" value="1"/>
</dbReference>
<dbReference type="PANTHER" id="PTHR32071">
    <property type="entry name" value="TRANSCRIPTIONAL REGULATORY PROTEIN"/>
    <property type="match status" value="1"/>
</dbReference>
<dbReference type="Pfam" id="PF00158">
    <property type="entry name" value="Sigma54_activat"/>
    <property type="match status" value="1"/>
</dbReference>
<dbReference type="CDD" id="cd00130">
    <property type="entry name" value="PAS"/>
    <property type="match status" value="1"/>
</dbReference>